<dbReference type="InterPro" id="IPR050706">
    <property type="entry name" value="Cyclic-di-GMP_PDE-like"/>
</dbReference>
<dbReference type="STRING" id="180197.SAMN02982919_00349"/>
<dbReference type="PANTHER" id="PTHR33121">
    <property type="entry name" value="CYCLIC DI-GMP PHOSPHODIESTERASE PDEF"/>
    <property type="match status" value="1"/>
</dbReference>
<name>A0A1H9ERQ6_9BURK</name>
<organism evidence="2 3">
    <name type="scientific">Giesbergeria anulus</name>
    <dbReference type="NCBI Taxonomy" id="180197"/>
    <lineage>
        <taxon>Bacteria</taxon>
        <taxon>Pseudomonadati</taxon>
        <taxon>Pseudomonadota</taxon>
        <taxon>Betaproteobacteria</taxon>
        <taxon>Burkholderiales</taxon>
        <taxon>Comamonadaceae</taxon>
        <taxon>Giesbergeria</taxon>
    </lineage>
</organism>
<reference evidence="2 3" key="1">
    <citation type="submission" date="2016-10" db="EMBL/GenBank/DDBJ databases">
        <authorList>
            <person name="de Groot N.N."/>
        </authorList>
    </citation>
    <scope>NUCLEOTIDE SEQUENCE [LARGE SCALE GENOMIC DNA]</scope>
    <source>
        <strain evidence="2 3">ATCC 35958</strain>
    </source>
</reference>
<dbReference type="Pfam" id="PF00563">
    <property type="entry name" value="EAL"/>
    <property type="match status" value="1"/>
</dbReference>
<proteinExistence type="predicted"/>
<evidence type="ECO:0000313" key="2">
    <source>
        <dbReference type="EMBL" id="SEQ27688.1"/>
    </source>
</evidence>
<keyword evidence="3" id="KW-1185">Reference proteome</keyword>
<dbReference type="SMART" id="SM00052">
    <property type="entry name" value="EAL"/>
    <property type="match status" value="1"/>
</dbReference>
<dbReference type="GO" id="GO:0071111">
    <property type="term" value="F:cyclic-guanylate-specific phosphodiesterase activity"/>
    <property type="evidence" value="ECO:0007669"/>
    <property type="project" value="InterPro"/>
</dbReference>
<dbReference type="EMBL" id="FOGD01000001">
    <property type="protein sequence ID" value="SEQ27688.1"/>
    <property type="molecule type" value="Genomic_DNA"/>
</dbReference>
<evidence type="ECO:0000259" key="1">
    <source>
        <dbReference type="PROSITE" id="PS50883"/>
    </source>
</evidence>
<dbReference type="InterPro" id="IPR001633">
    <property type="entry name" value="EAL_dom"/>
</dbReference>
<accession>A0A1H9ERQ6</accession>
<gene>
    <name evidence="2" type="ORF">SAMN02982919_00349</name>
</gene>
<dbReference type="PROSITE" id="PS50883">
    <property type="entry name" value="EAL"/>
    <property type="match status" value="1"/>
</dbReference>
<dbReference type="PANTHER" id="PTHR33121:SF15">
    <property type="entry name" value="BLUE LIGHT- AND TEMPERATURE-REGULATED ANTIREPRESSOR BLUF"/>
    <property type="match status" value="1"/>
</dbReference>
<evidence type="ECO:0000313" key="3">
    <source>
        <dbReference type="Proteomes" id="UP000199766"/>
    </source>
</evidence>
<dbReference type="InterPro" id="IPR035919">
    <property type="entry name" value="EAL_sf"/>
</dbReference>
<sequence>MVPARAYTYPSMNQTVFAQPFVPVGCVACRDKTLLPFDFTMAFQPIMDLELGRPFAYEALVRGTSGEGAATVLSWVDDENRYRFDQACRVKAIELASSLGLAKLPDCRLSINFLPNAVYRAETCIRATMQAAAEFNFPHDRIMFEVTEGEPLSNGEHLQSIFNEYRRCGLITAIDDFGAGYAGLNMLVRFQPHVLKLDMELIRNVDQDPVRQAIVCGIALVCSRLSIDMVAEGVETAQESAYLSSVGIRYQQGFWFARPGWESLPLA</sequence>
<dbReference type="AlphaFoldDB" id="A0A1H9ERQ6"/>
<protein>
    <submittedName>
        <fullName evidence="2">EAL domain, c-di-GMP-specific phosphodiesterase class I (Or its enzymatically inactive variant)</fullName>
    </submittedName>
</protein>
<dbReference type="CDD" id="cd01948">
    <property type="entry name" value="EAL"/>
    <property type="match status" value="1"/>
</dbReference>
<dbReference type="Gene3D" id="3.20.20.450">
    <property type="entry name" value="EAL domain"/>
    <property type="match status" value="1"/>
</dbReference>
<feature type="domain" description="EAL" evidence="1">
    <location>
        <begin position="23"/>
        <end position="267"/>
    </location>
</feature>
<dbReference type="SUPFAM" id="SSF141868">
    <property type="entry name" value="EAL domain-like"/>
    <property type="match status" value="1"/>
</dbReference>
<dbReference type="Proteomes" id="UP000199766">
    <property type="component" value="Unassembled WGS sequence"/>
</dbReference>